<reference evidence="2 3" key="1">
    <citation type="submission" date="2012-04" db="EMBL/GenBank/DDBJ databases">
        <title>The Genome Sequence of Afipia broomeae ATCC 49717.</title>
        <authorList>
            <consortium name="The Broad Institute Genome Sequencing Platform"/>
            <person name="Earl A."/>
            <person name="Ward D."/>
            <person name="Feldgarden M."/>
            <person name="Gevers D."/>
            <person name="Huys G."/>
            <person name="Walker B."/>
            <person name="Young S.K."/>
            <person name="Zeng Q."/>
            <person name="Gargeya S."/>
            <person name="Fitzgerald M."/>
            <person name="Haas B."/>
            <person name="Abouelleil A."/>
            <person name="Alvarado L."/>
            <person name="Arachchi H.M."/>
            <person name="Berlin A."/>
            <person name="Chapman S.B."/>
            <person name="Goldberg J."/>
            <person name="Griggs A."/>
            <person name="Gujja S."/>
            <person name="Hansen M."/>
            <person name="Howarth C."/>
            <person name="Imamovic A."/>
            <person name="Larimer J."/>
            <person name="McCowen C."/>
            <person name="Montmayeur A."/>
            <person name="Murphy C."/>
            <person name="Neiman D."/>
            <person name="Pearson M."/>
            <person name="Priest M."/>
            <person name="Roberts A."/>
            <person name="Saif S."/>
            <person name="Shea T."/>
            <person name="Sisk P."/>
            <person name="Sykes S."/>
            <person name="Wortman J."/>
            <person name="Nusbaum C."/>
            <person name="Birren B."/>
        </authorList>
    </citation>
    <scope>NUCLEOTIDE SEQUENCE [LARGE SCALE GENOMIC DNA]</scope>
    <source>
        <strain evidence="2 3">ATCC 49717</strain>
    </source>
</reference>
<comment type="caution">
    <text evidence="2">The sequence shown here is derived from an EMBL/GenBank/DDBJ whole genome shotgun (WGS) entry which is preliminary data.</text>
</comment>
<dbReference type="PATRIC" id="fig|883078.3.peg.4296"/>
<gene>
    <name evidence="2" type="ORF">HMPREF9695_04155</name>
</gene>
<proteinExistence type="predicted"/>
<dbReference type="SUPFAM" id="SSF52096">
    <property type="entry name" value="ClpP/crotonase"/>
    <property type="match status" value="1"/>
</dbReference>
<feature type="signal peptide" evidence="1">
    <location>
        <begin position="1"/>
        <end position="22"/>
    </location>
</feature>
<organism evidence="2 3">
    <name type="scientific">Afipia broomeae ATCC 49717</name>
    <dbReference type="NCBI Taxonomy" id="883078"/>
    <lineage>
        <taxon>Bacteria</taxon>
        <taxon>Pseudomonadati</taxon>
        <taxon>Pseudomonadota</taxon>
        <taxon>Alphaproteobacteria</taxon>
        <taxon>Hyphomicrobiales</taxon>
        <taxon>Nitrobacteraceae</taxon>
        <taxon>Afipia</taxon>
    </lineage>
</organism>
<dbReference type="AlphaFoldDB" id="K8P3L5"/>
<accession>K8P3L5</accession>
<keyword evidence="3" id="KW-1185">Reference proteome</keyword>
<evidence type="ECO:0000256" key="1">
    <source>
        <dbReference type="SAM" id="SignalP"/>
    </source>
</evidence>
<dbReference type="HOGENOM" id="CLU_691938_0_0_5"/>
<feature type="chain" id="PRO_5003921927" description="Periplasmic protein-like protein" evidence="1">
    <location>
        <begin position="23"/>
        <end position="398"/>
    </location>
</feature>
<sequence>MMSNIRNLVCIFVTLGSLSAHEAAAGKSFNYDIKGPMIFRSAFNGGNCNGCEWIIAEGAIENDTPEKLKKFIDQKKIPRGSSLRLNSPGGNLLSGIKLGEVIRAAGLFTSVGKTVGEESSFDPETILEKVLDGTSYEVRNGVCASACVYAFVGGVTRFAAKSKIGIHQFYDERSVSEPLAKTASSVDRSADQLLTALLLEYIVRMGIDPRLVSLAGTIPPWGEMRWLSSSELIDLKIDNSETSFTPLSVEPFGASGAYVETVSRSVYYTFRLRLYCRGVADKAFVAFLSNENPKDAEYLSEALSDILKKSSIALVSDKGEKVFPLQLAMVTSPKEAKQMVQASSMVVGASMYDIQNANRLELRSDLFSRNEGNLAYWLSFNLTGDRRKVGIAARSCIK</sequence>
<keyword evidence="1" id="KW-0732">Signal</keyword>
<protein>
    <recommendedName>
        <fullName evidence="4">Periplasmic protein-like protein</fullName>
    </recommendedName>
</protein>
<dbReference type="EMBL" id="AGWX01000005">
    <property type="protein sequence ID" value="EKS34245.1"/>
    <property type="molecule type" value="Genomic_DNA"/>
</dbReference>
<dbReference type="Proteomes" id="UP000001096">
    <property type="component" value="Unassembled WGS sequence"/>
</dbReference>
<name>K8P3L5_9BRAD</name>
<dbReference type="InterPro" id="IPR029045">
    <property type="entry name" value="ClpP/crotonase-like_dom_sf"/>
</dbReference>
<dbReference type="Gene3D" id="3.90.226.10">
    <property type="entry name" value="2-enoyl-CoA Hydratase, Chain A, domain 1"/>
    <property type="match status" value="1"/>
</dbReference>
<evidence type="ECO:0000313" key="2">
    <source>
        <dbReference type="EMBL" id="EKS34245.1"/>
    </source>
</evidence>
<evidence type="ECO:0008006" key="4">
    <source>
        <dbReference type="Google" id="ProtNLM"/>
    </source>
</evidence>
<evidence type="ECO:0000313" key="3">
    <source>
        <dbReference type="Proteomes" id="UP000001096"/>
    </source>
</evidence>
<dbReference type="eggNOG" id="COG3904">
    <property type="taxonomic scope" value="Bacteria"/>
</dbReference>